<keyword evidence="4" id="KW-0378">Hydrolase</keyword>
<keyword evidence="5" id="KW-1185">Reference proteome</keyword>
<feature type="signal peptide" evidence="2">
    <location>
        <begin position="1"/>
        <end position="22"/>
    </location>
</feature>
<keyword evidence="1" id="KW-0812">Transmembrane</keyword>
<dbReference type="InterPro" id="IPR017853">
    <property type="entry name" value="GH"/>
</dbReference>
<keyword evidence="2" id="KW-0732">Signal</keyword>
<evidence type="ECO:0000259" key="3">
    <source>
        <dbReference type="Pfam" id="PF16862"/>
    </source>
</evidence>
<evidence type="ECO:0000313" key="5">
    <source>
        <dbReference type="Proteomes" id="UP000217199"/>
    </source>
</evidence>
<dbReference type="Pfam" id="PF16862">
    <property type="entry name" value="Glyco_hydro_79C"/>
    <property type="match status" value="1"/>
</dbReference>
<evidence type="ECO:0000256" key="2">
    <source>
        <dbReference type="SAM" id="SignalP"/>
    </source>
</evidence>
<accession>A0A286UFV0</accession>
<sequence length="661" mass="70509">MVLRGLSLFVASTSWLFNCVSASVTVYGAPSAQATPCIGAVPCDGGSFNAVLPNDTSVVNFQTSIPVQLYSGGMDGLSKSISGDYFGFSLELSVSNHLLGTDGNLINPVFLNLLSTVISRSQDLMVRIGGNSQEQSVLVSGGLSDGNMIEKGQTRDSRTGTPELLISPSLVYAMANISSMLPTIKWFLGVPFNDTQNPRTEIAELAQQMLGDKLVGLQLGNEPDLYHQNLLRDTDYNQDQYFTEWGSVLSVYENDSNIKNNSQFVAPSVCCGGNIGWTPEDVWNTGFLDSYGDHLAYISVQHYPLDNCNGSTHYNPQDFISSLYLNHTFTQTQNSAYINTTQIAANLGKPVLLFETNTASCGGFSGLSDSFLSALWAVDYSLNMACGNISNTLFHVGGQSNYYNPFTPPATNQSHVHQWTIGPTFYSSLVVAEFFGKSGQAQVVDLFLNGNSQYTPGYVAFESGTPQRVLLGNFITDPSGVSNYTAYISVGGNQTGQANATPGSVQVKYLLADSVSEKFNITWAGQTFGGPYESDGRLQGDETIYTYTCDQANNVCAVPVPAPALALVFLSSDALGESTPESTVTFATTTTATGPQNTATVDQAVLATSNGRGGVSWNALGSTSFGSSSDNSSSGVRAMLTHVLLSCGIAFLGAVFLSNWR</sequence>
<dbReference type="PANTHER" id="PTHR36183">
    <property type="entry name" value="BETA-GLUCURONIDASE"/>
    <property type="match status" value="1"/>
</dbReference>
<dbReference type="InterPro" id="IPR031728">
    <property type="entry name" value="GlcAase_C"/>
</dbReference>
<feature type="transmembrane region" description="Helical" evidence="1">
    <location>
        <begin position="639"/>
        <end position="660"/>
    </location>
</feature>
<keyword evidence="1" id="KW-1133">Transmembrane helix</keyword>
<dbReference type="EMBL" id="NBII01000005">
    <property type="protein sequence ID" value="PAV18473.1"/>
    <property type="molecule type" value="Genomic_DNA"/>
</dbReference>
<dbReference type="GO" id="GO:0016787">
    <property type="term" value="F:hydrolase activity"/>
    <property type="evidence" value="ECO:0007669"/>
    <property type="project" value="UniProtKB-KW"/>
</dbReference>
<dbReference type="AlphaFoldDB" id="A0A286UFV0"/>
<comment type="caution">
    <text evidence="4">The sequence shown here is derived from an EMBL/GenBank/DDBJ whole genome shotgun (WGS) entry which is preliminary data.</text>
</comment>
<evidence type="ECO:0000313" key="4">
    <source>
        <dbReference type="EMBL" id="PAV18473.1"/>
    </source>
</evidence>
<dbReference type="InterPro" id="IPR052974">
    <property type="entry name" value="GH79_Enzymes"/>
</dbReference>
<proteinExistence type="predicted"/>
<feature type="chain" id="PRO_5013756542" evidence="2">
    <location>
        <begin position="23"/>
        <end position="661"/>
    </location>
</feature>
<dbReference type="PANTHER" id="PTHR36183:SF2">
    <property type="entry name" value="BETA-GLUCURONIDASE C-TERMINAL DOMAIN-CONTAINING PROTEIN"/>
    <property type="match status" value="1"/>
</dbReference>
<name>A0A286UFV0_9AGAM</name>
<organism evidence="4 5">
    <name type="scientific">Pyrrhoderma noxium</name>
    <dbReference type="NCBI Taxonomy" id="2282107"/>
    <lineage>
        <taxon>Eukaryota</taxon>
        <taxon>Fungi</taxon>
        <taxon>Dikarya</taxon>
        <taxon>Basidiomycota</taxon>
        <taxon>Agaricomycotina</taxon>
        <taxon>Agaricomycetes</taxon>
        <taxon>Hymenochaetales</taxon>
        <taxon>Hymenochaetaceae</taxon>
        <taxon>Pyrrhoderma</taxon>
    </lineage>
</organism>
<dbReference type="SUPFAM" id="SSF51445">
    <property type="entry name" value="(Trans)glycosidases"/>
    <property type="match status" value="1"/>
</dbReference>
<evidence type="ECO:0000256" key="1">
    <source>
        <dbReference type="SAM" id="Phobius"/>
    </source>
</evidence>
<dbReference type="InParanoid" id="A0A286UFV0"/>
<dbReference type="Proteomes" id="UP000217199">
    <property type="component" value="Unassembled WGS sequence"/>
</dbReference>
<gene>
    <name evidence="4" type="ORF">PNOK_0531500</name>
</gene>
<reference evidence="4 5" key="1">
    <citation type="journal article" date="2017" name="Mol. Ecol.">
        <title>Comparative and population genomic landscape of Phellinus noxius: A hypervariable fungus causing root rot in trees.</title>
        <authorList>
            <person name="Chung C.L."/>
            <person name="Lee T.J."/>
            <person name="Akiba M."/>
            <person name="Lee H.H."/>
            <person name="Kuo T.H."/>
            <person name="Liu D."/>
            <person name="Ke H.M."/>
            <person name="Yokoi T."/>
            <person name="Roa M.B."/>
            <person name="Lu M.J."/>
            <person name="Chang Y.Y."/>
            <person name="Ann P.J."/>
            <person name="Tsai J.N."/>
            <person name="Chen C.Y."/>
            <person name="Tzean S.S."/>
            <person name="Ota Y."/>
            <person name="Hattori T."/>
            <person name="Sahashi N."/>
            <person name="Liou R.F."/>
            <person name="Kikuchi T."/>
            <person name="Tsai I.J."/>
        </authorList>
    </citation>
    <scope>NUCLEOTIDE SEQUENCE [LARGE SCALE GENOMIC DNA]</scope>
    <source>
        <strain evidence="4 5">FFPRI411160</strain>
    </source>
</reference>
<dbReference type="Gene3D" id="3.20.20.80">
    <property type="entry name" value="Glycosidases"/>
    <property type="match status" value="1"/>
</dbReference>
<dbReference type="STRING" id="2282107.A0A286UFV0"/>
<protein>
    <submittedName>
        <fullName evidence="4">Glycoside hydrolase family 79</fullName>
    </submittedName>
</protein>
<keyword evidence="1" id="KW-0472">Membrane</keyword>
<dbReference type="OrthoDB" id="2796951at2759"/>
<feature type="domain" description="Beta-glucuronidase C-terminal" evidence="3">
    <location>
        <begin position="457"/>
        <end position="567"/>
    </location>
</feature>